<proteinExistence type="predicted"/>
<evidence type="ECO:0000256" key="1">
    <source>
        <dbReference type="SAM" id="Phobius"/>
    </source>
</evidence>
<dbReference type="InterPro" id="IPR021265">
    <property type="entry name" value="DUF2842"/>
</dbReference>
<feature type="transmembrane region" description="Helical" evidence="1">
    <location>
        <begin position="14"/>
        <end position="35"/>
    </location>
</feature>
<keyword evidence="1" id="KW-0472">Membrane</keyword>
<keyword evidence="3" id="KW-1185">Reference proteome</keyword>
<keyword evidence="1" id="KW-1133">Transmembrane helix</keyword>
<comment type="caution">
    <text evidence="2">The sequence shown here is derived from an EMBL/GenBank/DDBJ whole genome shotgun (WGS) entry which is preliminary data.</text>
</comment>
<keyword evidence="1" id="KW-0812">Transmembrane</keyword>
<organism evidence="2 3">
    <name type="scientific">Parvularcula lutaonensis</name>
    <dbReference type="NCBI Taxonomy" id="491923"/>
    <lineage>
        <taxon>Bacteria</taxon>
        <taxon>Pseudomonadati</taxon>
        <taxon>Pseudomonadota</taxon>
        <taxon>Alphaproteobacteria</taxon>
        <taxon>Parvularculales</taxon>
        <taxon>Parvularculaceae</taxon>
        <taxon>Parvularcula</taxon>
    </lineage>
</organism>
<sequence length="73" mass="8544">MPRKMTMEPRQKKLIVALATGPFLLLYAGLCLWIWDMLPQSRWSDFLFFMAAGVAWAFPLKPVMLWMNRPKEG</sequence>
<protein>
    <submittedName>
        <fullName evidence="2">DUF2842 domain-containing protein</fullName>
    </submittedName>
</protein>
<evidence type="ECO:0000313" key="2">
    <source>
        <dbReference type="EMBL" id="MFC3303464.1"/>
    </source>
</evidence>
<dbReference type="Proteomes" id="UP001595607">
    <property type="component" value="Unassembled WGS sequence"/>
</dbReference>
<feature type="transmembrane region" description="Helical" evidence="1">
    <location>
        <begin position="47"/>
        <end position="67"/>
    </location>
</feature>
<evidence type="ECO:0000313" key="3">
    <source>
        <dbReference type="Proteomes" id="UP001595607"/>
    </source>
</evidence>
<name>A0ABV7MDC3_9PROT</name>
<accession>A0ABV7MDC3</accession>
<reference evidence="3" key="1">
    <citation type="journal article" date="2019" name="Int. J. Syst. Evol. Microbiol.">
        <title>The Global Catalogue of Microorganisms (GCM) 10K type strain sequencing project: providing services to taxonomists for standard genome sequencing and annotation.</title>
        <authorList>
            <consortium name="The Broad Institute Genomics Platform"/>
            <consortium name="The Broad Institute Genome Sequencing Center for Infectious Disease"/>
            <person name="Wu L."/>
            <person name="Ma J."/>
        </authorList>
    </citation>
    <scope>NUCLEOTIDE SEQUENCE [LARGE SCALE GENOMIC DNA]</scope>
    <source>
        <strain evidence="3">KCTC 22245</strain>
    </source>
</reference>
<dbReference type="Pfam" id="PF11003">
    <property type="entry name" value="DUF2842"/>
    <property type="match status" value="1"/>
</dbReference>
<dbReference type="EMBL" id="JBHRVA010000003">
    <property type="protein sequence ID" value="MFC3303464.1"/>
    <property type="molecule type" value="Genomic_DNA"/>
</dbReference>
<dbReference type="RefSeq" id="WP_189576058.1">
    <property type="nucleotide sequence ID" value="NZ_BMXU01000002.1"/>
</dbReference>
<gene>
    <name evidence="2" type="ORF">ACFONP_12050</name>
</gene>